<dbReference type="GO" id="GO:0005576">
    <property type="term" value="C:extracellular region"/>
    <property type="evidence" value="ECO:0007669"/>
    <property type="project" value="UniProtKB-SubCell"/>
</dbReference>
<dbReference type="SUPFAM" id="SSF56436">
    <property type="entry name" value="C-type lectin-like"/>
    <property type="match status" value="1"/>
</dbReference>
<evidence type="ECO:0000313" key="3">
    <source>
        <dbReference type="Ensembl" id="ENSPMRP00000015912.1"/>
    </source>
</evidence>
<reference evidence="3" key="3">
    <citation type="submission" date="2025-09" db="UniProtKB">
        <authorList>
            <consortium name="Ensembl"/>
        </authorList>
    </citation>
    <scope>IDENTIFICATION</scope>
</reference>
<dbReference type="Proteomes" id="UP000472272">
    <property type="component" value="Chromosome 9"/>
</dbReference>
<evidence type="ECO:0000313" key="4">
    <source>
        <dbReference type="Proteomes" id="UP000472272"/>
    </source>
</evidence>
<accession>A0A670IXJ5</accession>
<dbReference type="AlphaFoldDB" id="A0A670IXJ5"/>
<dbReference type="Gene3D" id="3.10.100.10">
    <property type="entry name" value="Mannose-Binding Protein A, subunit A"/>
    <property type="match status" value="1"/>
</dbReference>
<reference evidence="3 4" key="1">
    <citation type="journal article" date="2019" name="Proc. Natl. Acad. Sci. U.S.A.">
        <title>Regulatory changes in pterin and carotenoid genes underlie balanced color polymorphisms in the wall lizard.</title>
        <authorList>
            <person name="Andrade P."/>
            <person name="Pinho C."/>
            <person name="Perez I de Lanuza G."/>
            <person name="Afonso S."/>
            <person name="Brejcha J."/>
            <person name="Rubin C.J."/>
            <person name="Wallerman O."/>
            <person name="Pereira P."/>
            <person name="Sabatino S.J."/>
            <person name="Bellati A."/>
            <person name="Pellitteri-Rosa D."/>
            <person name="Bosakova Z."/>
            <person name="Bunikis I."/>
            <person name="Carretero M.A."/>
            <person name="Feiner N."/>
            <person name="Marsik P."/>
            <person name="Pauperio F."/>
            <person name="Salvi D."/>
            <person name="Soler L."/>
            <person name="While G.M."/>
            <person name="Uller T."/>
            <person name="Font E."/>
            <person name="Andersson L."/>
            <person name="Carneiro M."/>
        </authorList>
    </citation>
    <scope>NUCLEOTIDE SEQUENCE</scope>
</reference>
<comment type="subcellular location">
    <subcellularLocation>
        <location evidence="1">Secreted</location>
    </subcellularLocation>
</comment>
<dbReference type="InterPro" id="IPR016186">
    <property type="entry name" value="C-type_lectin-like/link_sf"/>
</dbReference>
<dbReference type="InterPro" id="IPR016187">
    <property type="entry name" value="CTDL_fold"/>
</dbReference>
<evidence type="ECO:0000256" key="1">
    <source>
        <dbReference type="ARBA" id="ARBA00004613"/>
    </source>
</evidence>
<dbReference type="Ensembl" id="ENSPMRT00000016990.1">
    <property type="protein sequence ID" value="ENSPMRP00000015912.1"/>
    <property type="gene ID" value="ENSPMRG00000010632.1"/>
</dbReference>
<name>A0A670IXJ5_PODMU</name>
<keyword evidence="2" id="KW-0964">Secreted</keyword>
<organism evidence="3 4">
    <name type="scientific">Podarcis muralis</name>
    <name type="common">Wall lizard</name>
    <name type="synonym">Lacerta muralis</name>
    <dbReference type="NCBI Taxonomy" id="64176"/>
    <lineage>
        <taxon>Eukaryota</taxon>
        <taxon>Metazoa</taxon>
        <taxon>Chordata</taxon>
        <taxon>Craniata</taxon>
        <taxon>Vertebrata</taxon>
        <taxon>Euteleostomi</taxon>
        <taxon>Lepidosauria</taxon>
        <taxon>Squamata</taxon>
        <taxon>Bifurcata</taxon>
        <taxon>Unidentata</taxon>
        <taxon>Episquamata</taxon>
        <taxon>Laterata</taxon>
        <taxon>Lacertibaenia</taxon>
        <taxon>Lacertidae</taxon>
        <taxon>Podarcis</taxon>
    </lineage>
</organism>
<protein>
    <recommendedName>
        <fullName evidence="5">C-type lectin domain-containing protein</fullName>
    </recommendedName>
</protein>
<evidence type="ECO:0008006" key="5">
    <source>
        <dbReference type="Google" id="ProtNLM"/>
    </source>
</evidence>
<keyword evidence="4" id="KW-1185">Reference proteome</keyword>
<proteinExistence type="predicted"/>
<evidence type="ECO:0000256" key="2">
    <source>
        <dbReference type="ARBA" id="ARBA00022525"/>
    </source>
</evidence>
<sequence>MGKEKATTLLITAVKRYWLRHWISKTSGFIHYPAPDKFAFLPPPSHFLALFKDDLTSNHRWKFYNGSVYFLSQEAKPWQEAEDTCRAQEAHLVSITSKEEMVSTHTGPSYP</sequence>
<reference evidence="3" key="2">
    <citation type="submission" date="2025-08" db="UniProtKB">
        <authorList>
            <consortium name="Ensembl"/>
        </authorList>
    </citation>
    <scope>IDENTIFICATION</scope>
</reference>